<evidence type="ECO:0000259" key="1">
    <source>
        <dbReference type="PROSITE" id="PS50943"/>
    </source>
</evidence>
<dbReference type="Gene3D" id="1.10.260.40">
    <property type="entry name" value="lambda repressor-like DNA-binding domains"/>
    <property type="match status" value="1"/>
</dbReference>
<proteinExistence type="predicted"/>
<dbReference type="SUPFAM" id="SSF47413">
    <property type="entry name" value="lambda repressor-like DNA-binding domains"/>
    <property type="match status" value="1"/>
</dbReference>
<dbReference type="Pfam" id="PF01381">
    <property type="entry name" value="HTH_3"/>
    <property type="match status" value="1"/>
</dbReference>
<dbReference type="Proteomes" id="UP001056756">
    <property type="component" value="Chromosome"/>
</dbReference>
<dbReference type="InterPro" id="IPR010982">
    <property type="entry name" value="Lambda_DNA-bd_dom_sf"/>
</dbReference>
<reference evidence="2" key="1">
    <citation type="submission" date="2022-05" db="EMBL/GenBank/DDBJ databases">
        <title>Novel bacterial taxa in a minimal lignocellulolytic consortium and its capacity to transform plastics disclosed by genome-resolved metagenomics.</title>
        <authorList>
            <person name="Rodriguez C.A.D."/>
            <person name="Diaz-Garcia L."/>
            <person name="Herrera K."/>
            <person name="Tarazona N.A."/>
            <person name="Sproer C."/>
            <person name="Overmann J."/>
            <person name="Jimenez D.J."/>
        </authorList>
    </citation>
    <scope>NUCLEOTIDE SEQUENCE</scope>
    <source>
        <strain evidence="2">MAG5</strain>
    </source>
</reference>
<dbReference type="CDD" id="cd00093">
    <property type="entry name" value="HTH_XRE"/>
    <property type="match status" value="1"/>
</dbReference>
<dbReference type="InterPro" id="IPR001387">
    <property type="entry name" value="Cro/C1-type_HTH"/>
</dbReference>
<name>A0A9J6ZEF6_9BACL</name>
<sequence>MALQRGECLLREIRVNAGLTQEELSVKIKNRFDLTITPAMIGHYENDRKPINIVILRAFAQILHKKMDDFYTWDNTR</sequence>
<dbReference type="AlphaFoldDB" id="A0A9J6ZEF6"/>
<accession>A0A9J6ZEF6</accession>
<evidence type="ECO:0000313" key="2">
    <source>
        <dbReference type="EMBL" id="URN94534.1"/>
    </source>
</evidence>
<dbReference type="EMBL" id="CP097899">
    <property type="protein sequence ID" value="URN94534.1"/>
    <property type="molecule type" value="Genomic_DNA"/>
</dbReference>
<gene>
    <name evidence="2" type="ORF">NAG76_22400</name>
</gene>
<dbReference type="GO" id="GO:0003677">
    <property type="term" value="F:DNA binding"/>
    <property type="evidence" value="ECO:0007669"/>
    <property type="project" value="InterPro"/>
</dbReference>
<evidence type="ECO:0000313" key="3">
    <source>
        <dbReference type="Proteomes" id="UP001056756"/>
    </source>
</evidence>
<dbReference type="KEGG" id="plig:NAG76_22400"/>
<organism evidence="2 3">
    <name type="scientific">Candidatus Pristimantibacillus lignocellulolyticus</name>
    <dbReference type="NCBI Taxonomy" id="2994561"/>
    <lineage>
        <taxon>Bacteria</taxon>
        <taxon>Bacillati</taxon>
        <taxon>Bacillota</taxon>
        <taxon>Bacilli</taxon>
        <taxon>Bacillales</taxon>
        <taxon>Paenibacillaceae</taxon>
        <taxon>Candidatus Pristimantibacillus</taxon>
    </lineage>
</organism>
<protein>
    <submittedName>
        <fullName evidence="2">Helix-turn-helix transcriptional regulator</fullName>
    </submittedName>
</protein>
<dbReference type="PROSITE" id="PS50943">
    <property type="entry name" value="HTH_CROC1"/>
    <property type="match status" value="1"/>
</dbReference>
<feature type="domain" description="HTH cro/C1-type" evidence="1">
    <location>
        <begin position="10"/>
        <end position="70"/>
    </location>
</feature>
<dbReference type="SMART" id="SM00530">
    <property type="entry name" value="HTH_XRE"/>
    <property type="match status" value="1"/>
</dbReference>